<evidence type="ECO:0008006" key="4">
    <source>
        <dbReference type="Google" id="ProtNLM"/>
    </source>
</evidence>
<organism evidence="2 3">
    <name type="scientific">Volvox africanus</name>
    <dbReference type="NCBI Taxonomy" id="51714"/>
    <lineage>
        <taxon>Eukaryota</taxon>
        <taxon>Viridiplantae</taxon>
        <taxon>Chlorophyta</taxon>
        <taxon>core chlorophytes</taxon>
        <taxon>Chlorophyceae</taxon>
        <taxon>CS clade</taxon>
        <taxon>Chlamydomonadales</taxon>
        <taxon>Volvocaceae</taxon>
        <taxon>Volvox</taxon>
    </lineage>
</organism>
<dbReference type="PANTHER" id="PTHR35866:SF1">
    <property type="entry name" value="YKGJ FAMILY CYSTEINE CLUSTER PROTEIN"/>
    <property type="match status" value="1"/>
</dbReference>
<accession>A0ABQ5SEY2</accession>
<dbReference type="EMBL" id="BSDZ01000078">
    <property type="protein sequence ID" value="GLI67746.1"/>
    <property type="molecule type" value="Genomic_DNA"/>
</dbReference>
<evidence type="ECO:0000313" key="3">
    <source>
        <dbReference type="Proteomes" id="UP001165090"/>
    </source>
</evidence>
<evidence type="ECO:0000256" key="1">
    <source>
        <dbReference type="SAM" id="MobiDB-lite"/>
    </source>
</evidence>
<dbReference type="Proteomes" id="UP001165090">
    <property type="component" value="Unassembled WGS sequence"/>
</dbReference>
<dbReference type="PANTHER" id="PTHR35866">
    <property type="entry name" value="PUTATIVE-RELATED"/>
    <property type="match status" value="1"/>
</dbReference>
<feature type="non-terminal residue" evidence="2">
    <location>
        <position position="1"/>
    </location>
</feature>
<sequence length="334" mass="36265">GGERAAVYKRGVTTAQRPCSTRFCRPYSRYGGAASRSPSRRLRQQRPFRAIRFPPFGGPTSCNNAPWYPGRTSGTGSAGGFHGAGGSAAFFGREASSAAAPQPGDLILEPFKTLVAHRRFMCTMCGKCCTGDGEIWVSPEEAARIARHLNMSLQRFQDTHTKQYSKYKGWRMLKTGEGSSSCIFLGPDNKCSIHAVRPSQCSTYPWWPELTFDREWEWEKANICEGFDHPEAGPLDVEEAAKQLREANKMTQLRLLASEVRISSKVADWADNVLLWDDELGGVEQRPVAAVNGKGQQKGGASGGKGGGGSRDGGNISTKPGNGEPLKADVDNDS</sequence>
<gene>
    <name evidence="2" type="ORF">VaNZ11_011992</name>
</gene>
<reference evidence="2 3" key="1">
    <citation type="journal article" date="2023" name="IScience">
        <title>Expanded male sex-determining region conserved during the evolution of homothallism in the green alga Volvox.</title>
        <authorList>
            <person name="Yamamoto K."/>
            <person name="Matsuzaki R."/>
            <person name="Mahakham W."/>
            <person name="Heman W."/>
            <person name="Sekimoto H."/>
            <person name="Kawachi M."/>
            <person name="Minakuchi Y."/>
            <person name="Toyoda A."/>
            <person name="Nozaki H."/>
        </authorList>
    </citation>
    <scope>NUCLEOTIDE SEQUENCE [LARGE SCALE GENOMIC DNA]</scope>
    <source>
        <strain evidence="2 3">NIES-4468</strain>
    </source>
</reference>
<evidence type="ECO:0000313" key="2">
    <source>
        <dbReference type="EMBL" id="GLI67746.1"/>
    </source>
</evidence>
<keyword evidence="3" id="KW-1185">Reference proteome</keyword>
<name>A0ABQ5SEY2_9CHLO</name>
<dbReference type="InterPro" id="IPR005358">
    <property type="entry name" value="Puta_zinc/iron-chelating_dom"/>
</dbReference>
<proteinExistence type="predicted"/>
<dbReference type="Pfam" id="PF03692">
    <property type="entry name" value="CxxCxxCC"/>
    <property type="match status" value="1"/>
</dbReference>
<comment type="caution">
    <text evidence="2">The sequence shown here is derived from an EMBL/GenBank/DDBJ whole genome shotgun (WGS) entry which is preliminary data.</text>
</comment>
<feature type="compositionally biased region" description="Gly residues" evidence="1">
    <location>
        <begin position="296"/>
        <end position="312"/>
    </location>
</feature>
<protein>
    <recommendedName>
        <fullName evidence="4">YkgJ family cysteine cluster protein</fullName>
    </recommendedName>
</protein>
<feature type="region of interest" description="Disordered" evidence="1">
    <location>
        <begin position="288"/>
        <end position="334"/>
    </location>
</feature>